<name>A0A7G7BFG4_9ACTN</name>
<evidence type="ECO:0000313" key="2">
    <source>
        <dbReference type="Proteomes" id="UP000515307"/>
    </source>
</evidence>
<dbReference type="InterPro" id="IPR015315">
    <property type="entry name" value="DUF1963"/>
</dbReference>
<organism evidence="1 2">
    <name type="scientific">Streptomyces finlayi</name>
    <dbReference type="NCBI Taxonomy" id="67296"/>
    <lineage>
        <taxon>Bacteria</taxon>
        <taxon>Bacillati</taxon>
        <taxon>Actinomycetota</taxon>
        <taxon>Actinomycetes</taxon>
        <taxon>Kitasatosporales</taxon>
        <taxon>Streptomycetaceae</taxon>
        <taxon>Streptomyces</taxon>
    </lineage>
</organism>
<dbReference type="Gene3D" id="2.30.320.10">
    <property type="entry name" value="YwqG-like"/>
    <property type="match status" value="1"/>
</dbReference>
<keyword evidence="2" id="KW-1185">Reference proteome</keyword>
<protein>
    <submittedName>
        <fullName evidence="1">DUF1963 domain-containing protein</fullName>
    </submittedName>
</protein>
<dbReference type="Pfam" id="PF09234">
    <property type="entry name" value="DUF1963"/>
    <property type="match status" value="1"/>
</dbReference>
<dbReference type="Proteomes" id="UP000515307">
    <property type="component" value="Chromosome"/>
</dbReference>
<gene>
    <name evidence="1" type="ORF">F0344_05190</name>
</gene>
<evidence type="ECO:0000313" key="1">
    <source>
        <dbReference type="EMBL" id="QNE74079.1"/>
    </source>
</evidence>
<sequence>MNTELLGRLQPFRDEALRRGIPSEDIERWIATARPSGTLVTNGDGPVVGRFGGPVMLPVDTPDPWEPLLATLDCAALPEEVTGLPLPPDGHLLLFGFPEVVIAPHSTGEVVYIPAGTPVEERKTKNPCVYGEEEDDVDEDALFVYEQFPKGDLRLSADVSLPYHHLITSQETPFGAPLPGHPRSYELAKAWRDTAGGITMDGTLHIGGYGSHECVEADPVVYAAEAAARAVGPTGPGDAELSAPEDWVLLAQWDISLDTRDSATLHWVIPLHDLAARRFERTHVSFFWNP</sequence>
<dbReference type="AlphaFoldDB" id="A0A7G7BFG4"/>
<dbReference type="EMBL" id="CP045702">
    <property type="protein sequence ID" value="QNE74079.1"/>
    <property type="molecule type" value="Genomic_DNA"/>
</dbReference>
<reference evidence="2" key="1">
    <citation type="submission" date="2019-10" db="EMBL/GenBank/DDBJ databases">
        <title>Antimicrobial potential of Antarctic Bacteria.</title>
        <authorList>
            <person name="Benaud N."/>
            <person name="Edwards R.J."/>
            <person name="Ferrari B.C."/>
        </authorList>
    </citation>
    <scope>NUCLEOTIDE SEQUENCE [LARGE SCALE GENOMIC DNA]</scope>
    <source>
        <strain evidence="2">NBSH44</strain>
    </source>
</reference>
<dbReference type="KEGG" id="sfiy:F0344_05190"/>
<proteinExistence type="predicted"/>
<accession>A0A7G7BFG4</accession>
<dbReference type="RefSeq" id="WP_185297642.1">
    <property type="nucleotide sequence ID" value="NZ_CP045702.1"/>
</dbReference>